<evidence type="ECO:0000256" key="4">
    <source>
        <dbReference type="ARBA" id="ARBA00022989"/>
    </source>
</evidence>
<feature type="transmembrane region" description="Helical" evidence="10">
    <location>
        <begin position="645"/>
        <end position="664"/>
    </location>
</feature>
<dbReference type="GeneID" id="100889683"/>
<evidence type="ECO:0000256" key="6">
    <source>
        <dbReference type="ARBA" id="ARBA00023136"/>
    </source>
</evidence>
<keyword evidence="13" id="KW-1185">Reference proteome</keyword>
<feature type="compositionally biased region" description="Polar residues" evidence="9">
    <location>
        <begin position="482"/>
        <end position="491"/>
    </location>
</feature>
<evidence type="ECO:0000313" key="12">
    <source>
        <dbReference type="EnsemblMetazoa" id="XP_003728052"/>
    </source>
</evidence>
<feature type="compositionally biased region" description="Basic and acidic residues" evidence="9">
    <location>
        <begin position="557"/>
        <end position="572"/>
    </location>
</feature>
<feature type="transmembrane region" description="Helical" evidence="10">
    <location>
        <begin position="222"/>
        <end position="241"/>
    </location>
</feature>
<dbReference type="GO" id="GO:0022841">
    <property type="term" value="F:potassium ion leak channel activity"/>
    <property type="evidence" value="ECO:0000318"/>
    <property type="project" value="GO_Central"/>
</dbReference>
<keyword evidence="2 8" id="KW-0813">Transport</keyword>
<feature type="region of interest" description="Disordered" evidence="9">
    <location>
        <begin position="557"/>
        <end position="584"/>
    </location>
</feature>
<accession>A0A7M7GGT9</accession>
<protein>
    <recommendedName>
        <fullName evidence="11">Potassium channel domain-containing protein</fullName>
    </recommendedName>
</protein>
<dbReference type="SUPFAM" id="SSF81324">
    <property type="entry name" value="Voltage-gated potassium channels"/>
    <property type="match status" value="2"/>
</dbReference>
<feature type="domain" description="Potassium channel" evidence="11">
    <location>
        <begin position="186"/>
        <end position="248"/>
    </location>
</feature>
<evidence type="ECO:0000256" key="8">
    <source>
        <dbReference type="RuleBase" id="RU003857"/>
    </source>
</evidence>
<feature type="transmembrane region" description="Helical" evidence="10">
    <location>
        <begin position="613"/>
        <end position="633"/>
    </location>
</feature>
<feature type="domain" description="Potassium channel" evidence="11">
    <location>
        <begin position="621"/>
        <end position="693"/>
    </location>
</feature>
<name>A0A7M7GGT9_STRPU</name>
<evidence type="ECO:0000313" key="13">
    <source>
        <dbReference type="Proteomes" id="UP000007110"/>
    </source>
</evidence>
<evidence type="ECO:0000256" key="9">
    <source>
        <dbReference type="SAM" id="MobiDB-lite"/>
    </source>
</evidence>
<comment type="subcellular location">
    <subcellularLocation>
        <location evidence="1">Membrane</location>
        <topology evidence="1">Multi-pass membrane protein</topology>
    </subcellularLocation>
</comment>
<organism evidence="12 13">
    <name type="scientific">Strongylocentrotus purpuratus</name>
    <name type="common">Purple sea urchin</name>
    <dbReference type="NCBI Taxonomy" id="7668"/>
    <lineage>
        <taxon>Eukaryota</taxon>
        <taxon>Metazoa</taxon>
        <taxon>Echinodermata</taxon>
        <taxon>Eleutherozoa</taxon>
        <taxon>Echinozoa</taxon>
        <taxon>Echinoidea</taxon>
        <taxon>Euechinoidea</taxon>
        <taxon>Echinacea</taxon>
        <taxon>Camarodonta</taxon>
        <taxon>Echinidea</taxon>
        <taxon>Strongylocentrotidae</taxon>
        <taxon>Strongylocentrotus</taxon>
    </lineage>
</organism>
<dbReference type="FunFam" id="1.10.287.70:FF:000265">
    <property type="entry name" value="TWiK family of potassium channels"/>
    <property type="match status" value="1"/>
</dbReference>
<evidence type="ECO:0000259" key="11">
    <source>
        <dbReference type="Pfam" id="PF07885"/>
    </source>
</evidence>
<evidence type="ECO:0000256" key="10">
    <source>
        <dbReference type="SAM" id="Phobius"/>
    </source>
</evidence>
<keyword evidence="6 10" id="KW-0472">Membrane</keyword>
<keyword evidence="5 8" id="KW-0406">Ion transport</keyword>
<dbReference type="PRINTS" id="PR01333">
    <property type="entry name" value="2POREKCHANEL"/>
</dbReference>
<feature type="compositionally biased region" description="Basic and acidic residues" evidence="9">
    <location>
        <begin position="323"/>
        <end position="341"/>
    </location>
</feature>
<feature type="transmembrane region" description="Helical" evidence="10">
    <location>
        <begin position="104"/>
        <end position="132"/>
    </location>
</feature>
<keyword evidence="7 8" id="KW-0407">Ion channel</keyword>
<evidence type="ECO:0000256" key="3">
    <source>
        <dbReference type="ARBA" id="ARBA00022692"/>
    </source>
</evidence>
<dbReference type="GO" id="GO:0015271">
    <property type="term" value="F:outward rectifier potassium channel activity"/>
    <property type="evidence" value="ECO:0000318"/>
    <property type="project" value="GO_Central"/>
</dbReference>
<proteinExistence type="inferred from homology"/>
<reference evidence="13" key="1">
    <citation type="submission" date="2015-02" db="EMBL/GenBank/DDBJ databases">
        <title>Genome sequencing for Strongylocentrotus purpuratus.</title>
        <authorList>
            <person name="Murali S."/>
            <person name="Liu Y."/>
            <person name="Vee V."/>
            <person name="English A."/>
            <person name="Wang M."/>
            <person name="Skinner E."/>
            <person name="Han Y."/>
            <person name="Muzny D.M."/>
            <person name="Worley K.C."/>
            <person name="Gibbs R.A."/>
        </authorList>
    </citation>
    <scope>NUCLEOTIDE SEQUENCE</scope>
</reference>
<dbReference type="InParanoid" id="A0A7M7GGT9"/>
<feature type="transmembrane region" description="Helical" evidence="10">
    <location>
        <begin position="670"/>
        <end position="692"/>
    </location>
</feature>
<comment type="similarity">
    <text evidence="8">Belongs to the two pore domain potassium channel (TC 1.A.1.8) family.</text>
</comment>
<dbReference type="PANTHER" id="PTHR11003:SF330">
    <property type="entry name" value="POTASSIUM CHANNEL DOMAIN-CONTAINING PROTEIN"/>
    <property type="match status" value="1"/>
</dbReference>
<keyword evidence="4 10" id="KW-1133">Transmembrane helix</keyword>
<reference evidence="12" key="2">
    <citation type="submission" date="2021-01" db="UniProtKB">
        <authorList>
            <consortium name="EnsemblMetazoa"/>
        </authorList>
    </citation>
    <scope>IDENTIFICATION</scope>
</reference>
<evidence type="ECO:0000256" key="2">
    <source>
        <dbReference type="ARBA" id="ARBA00022448"/>
    </source>
</evidence>
<dbReference type="RefSeq" id="XP_003728052.2">
    <property type="nucleotide sequence ID" value="XM_003728004.3"/>
</dbReference>
<dbReference type="KEGG" id="spu:100889683"/>
<keyword evidence="3 8" id="KW-0812">Transmembrane</keyword>
<dbReference type="OrthoDB" id="297496at2759"/>
<dbReference type="InterPro" id="IPR013099">
    <property type="entry name" value="K_chnl_dom"/>
</dbReference>
<sequence>MNSSKKGLVPDLKMSVFGTMQLKERSKRYKSDPGPADISKFITLHPRLLAPLSKKFGEIQTAQDMLEPDVLEVKGLSNVKLSCSSRELPKMSRRRRKLKLGKKLLQLLSSPFGLFLLLLVYMALGALMFMYVETASAQAMHMKLDETRMEFAQILVLNESCHQDVECVFTWLMGWEEQLWKFPIGILDESIKLWSFENAFHLCFSIVTTIGYGNITPITKLGHILVIVYATFGIPIMLLFVSDIGTVTAQWVKRFVLLYRSKRRSTLEARRVTKQQSTAVPNTMATEASTTKVGGDIKEEIGMTARIKPEFDFKGSPNIDIKFDEQNKTSHSGSNRDKGTPHEIYNGEIHDKMKDTIFNDVNDKYTLQGNTVAKPRIPVISIDSDTDNESDIEEIIGEIIRDDTDIYDTAEIAIHAAWDESESEDNIDVNDVDRSTHQRRYRRDVLQKEVHFPATTEVIVETRGKSRYLRSFSEPVLETTLKETPSSSQRNDVNKHKGTKSKEPFDPSANRNGNAVSKDIPRTLSDYPSEDETKDSNMADSDIISNRTQSFIEATNAEKDKSQQKHTSHENTQEITSNGGVKSSEKRRVSHVLFQEESPSPGNIDKEVNDISFPWWMAFLLLFVYLIIGMFMFHFAIKWNYLDSFYYSFVSLSTIGFGDLYYQPSAHPGSIYYTFIYCFVGFCYTSMCMSLSSRELLRIARRVAWKIGYYRSRRWKRDFRLFWKARRLRAPRRAGRWSDRRRKPLRVQRIVSESPGAFP</sequence>
<evidence type="ECO:0000256" key="5">
    <source>
        <dbReference type="ARBA" id="ARBA00023065"/>
    </source>
</evidence>
<feature type="compositionally biased region" description="Basic and acidic residues" evidence="9">
    <location>
        <begin position="492"/>
        <end position="505"/>
    </location>
</feature>
<dbReference type="Proteomes" id="UP000007110">
    <property type="component" value="Unassembled WGS sequence"/>
</dbReference>
<dbReference type="GO" id="GO:0005886">
    <property type="term" value="C:plasma membrane"/>
    <property type="evidence" value="ECO:0000318"/>
    <property type="project" value="GO_Central"/>
</dbReference>
<dbReference type="AlphaFoldDB" id="A0A7M7GGT9"/>
<dbReference type="Pfam" id="PF07885">
    <property type="entry name" value="Ion_trans_2"/>
    <property type="match status" value="2"/>
</dbReference>
<dbReference type="InterPro" id="IPR003280">
    <property type="entry name" value="2pore_dom_K_chnl"/>
</dbReference>
<feature type="region of interest" description="Disordered" evidence="9">
    <location>
        <begin position="480"/>
        <end position="542"/>
    </location>
</feature>
<evidence type="ECO:0000256" key="1">
    <source>
        <dbReference type="ARBA" id="ARBA00004141"/>
    </source>
</evidence>
<dbReference type="Gene3D" id="1.10.287.70">
    <property type="match status" value="2"/>
</dbReference>
<dbReference type="PANTHER" id="PTHR11003">
    <property type="entry name" value="POTASSIUM CHANNEL, SUBFAMILY K"/>
    <property type="match status" value="1"/>
</dbReference>
<feature type="region of interest" description="Disordered" evidence="9">
    <location>
        <begin position="323"/>
        <end position="342"/>
    </location>
</feature>
<dbReference type="EnsemblMetazoa" id="XM_003728004">
    <property type="protein sequence ID" value="XP_003728052"/>
    <property type="gene ID" value="LOC100889683"/>
</dbReference>
<dbReference type="GO" id="GO:0071805">
    <property type="term" value="P:potassium ion transmembrane transport"/>
    <property type="evidence" value="ECO:0000318"/>
    <property type="project" value="GO_Central"/>
</dbReference>
<dbReference type="OMA" id="HLCFSIV"/>
<evidence type="ECO:0000256" key="7">
    <source>
        <dbReference type="ARBA" id="ARBA00023303"/>
    </source>
</evidence>